<reference evidence="4" key="1">
    <citation type="submission" date="2021-05" db="EMBL/GenBank/DDBJ databases">
        <title>Novel Bacillus species.</title>
        <authorList>
            <person name="Liu G."/>
        </authorList>
    </citation>
    <scope>NUCLEOTIDE SEQUENCE</scope>
    <source>
        <strain evidence="4">FJAT-49825</strain>
    </source>
</reference>
<dbReference type="EMBL" id="JAGYPF010000005">
    <property type="protein sequence ID" value="MBS4215284.1"/>
    <property type="molecule type" value="Genomic_DNA"/>
</dbReference>
<dbReference type="SUPFAM" id="SSF55811">
    <property type="entry name" value="Nudix"/>
    <property type="match status" value="1"/>
</dbReference>
<dbReference type="InterPro" id="IPR015797">
    <property type="entry name" value="NUDIX_hydrolase-like_dom_sf"/>
</dbReference>
<dbReference type="Proteomes" id="UP000679749">
    <property type="component" value="Unassembled WGS sequence"/>
</dbReference>
<protein>
    <submittedName>
        <fullName evidence="4">Nucleoside triphosphatase YtkD</fullName>
    </submittedName>
</protein>
<dbReference type="PRINTS" id="PR00502">
    <property type="entry name" value="NUDIXFAMILY"/>
</dbReference>
<evidence type="ECO:0000256" key="2">
    <source>
        <dbReference type="RuleBase" id="RU003476"/>
    </source>
</evidence>
<dbReference type="RefSeq" id="WP_213119827.1">
    <property type="nucleotide sequence ID" value="NZ_JAGYPF010000005.1"/>
</dbReference>
<keyword evidence="1 2" id="KW-0378">Hydrolase</keyword>
<sequence>MIRFLDDHGNTVEMAFKKDAFSDEVKHVLVISQFGDEWILTNHKKRGLEFPGGKREPGETLEEAAKREAYEEAGIFFSDLMYLAEYKVYEENGSFVKAVFWGKVKRMEETGSYHETNGPVRIKGDLLKKRYGEEYSFIMKDRVVEECLKFVKVFKNEKE</sequence>
<dbReference type="InterPro" id="IPR020084">
    <property type="entry name" value="NUDIX_hydrolase_CS"/>
</dbReference>
<dbReference type="Pfam" id="PF00293">
    <property type="entry name" value="NUDIX"/>
    <property type="match status" value="1"/>
</dbReference>
<comment type="similarity">
    <text evidence="2">Belongs to the Nudix hydrolase family.</text>
</comment>
<comment type="caution">
    <text evidence="4">The sequence shown here is derived from an EMBL/GenBank/DDBJ whole genome shotgun (WGS) entry which is preliminary data.</text>
</comment>
<dbReference type="AlphaFoldDB" id="A0A942UBS7"/>
<dbReference type="NCBIfam" id="TIGR02705">
    <property type="entry name" value="nudix_YtkD"/>
    <property type="match status" value="1"/>
</dbReference>
<evidence type="ECO:0000259" key="3">
    <source>
        <dbReference type="PROSITE" id="PS51462"/>
    </source>
</evidence>
<evidence type="ECO:0000313" key="4">
    <source>
        <dbReference type="EMBL" id="MBS4215284.1"/>
    </source>
</evidence>
<dbReference type="GO" id="GO:0016787">
    <property type="term" value="F:hydrolase activity"/>
    <property type="evidence" value="ECO:0007669"/>
    <property type="project" value="UniProtKB-KW"/>
</dbReference>
<accession>A0A942UBS7</accession>
<dbReference type="PROSITE" id="PS51462">
    <property type="entry name" value="NUDIX"/>
    <property type="match status" value="1"/>
</dbReference>
<dbReference type="InterPro" id="IPR014078">
    <property type="entry name" value="Nudix_YtkD"/>
</dbReference>
<dbReference type="Gene3D" id="3.90.79.10">
    <property type="entry name" value="Nucleoside Triphosphate Pyrophosphohydrolase"/>
    <property type="match status" value="1"/>
</dbReference>
<evidence type="ECO:0000313" key="5">
    <source>
        <dbReference type="Proteomes" id="UP000679749"/>
    </source>
</evidence>
<proteinExistence type="inferred from homology"/>
<name>A0A942UBS7_9BACI</name>
<keyword evidence="5" id="KW-1185">Reference proteome</keyword>
<dbReference type="PROSITE" id="PS00893">
    <property type="entry name" value="NUDIX_BOX"/>
    <property type="match status" value="1"/>
</dbReference>
<dbReference type="InterPro" id="IPR000086">
    <property type="entry name" value="NUDIX_hydrolase_dom"/>
</dbReference>
<evidence type="ECO:0000256" key="1">
    <source>
        <dbReference type="ARBA" id="ARBA00022801"/>
    </source>
</evidence>
<organism evidence="4 5">
    <name type="scientific">Neobacillus rhizophilus</name>
    <dbReference type="NCBI Taxonomy" id="2833579"/>
    <lineage>
        <taxon>Bacteria</taxon>
        <taxon>Bacillati</taxon>
        <taxon>Bacillota</taxon>
        <taxon>Bacilli</taxon>
        <taxon>Bacillales</taxon>
        <taxon>Bacillaceae</taxon>
        <taxon>Neobacillus</taxon>
    </lineage>
</organism>
<dbReference type="InterPro" id="IPR020476">
    <property type="entry name" value="Nudix_hydrolase"/>
</dbReference>
<feature type="domain" description="Nudix hydrolase" evidence="3">
    <location>
        <begin position="6"/>
        <end position="140"/>
    </location>
</feature>
<gene>
    <name evidence="4" type="primary">ytkD</name>
    <name evidence="4" type="ORF">KHA99_22970</name>
</gene>